<reference evidence="2 3" key="1">
    <citation type="journal article" date="2010" name="J. Bacteriol.">
        <title>Genome sequence of Fulvimarina pelagi HTCC2506T, a Mn(II)-oxidizing alphaproteobacterium possessing an aerobic anoxygenic photosynthetic gene cluster and Xanthorhodopsin.</title>
        <authorList>
            <person name="Kang I."/>
            <person name="Oh H.M."/>
            <person name="Lim S.I."/>
            <person name="Ferriera S."/>
            <person name="Giovannoni S.J."/>
            <person name="Cho J.C."/>
        </authorList>
    </citation>
    <scope>NUCLEOTIDE SEQUENCE [LARGE SCALE GENOMIC DNA]</scope>
    <source>
        <strain evidence="2 3">HTCC2506</strain>
    </source>
</reference>
<evidence type="ECO:0000313" key="2">
    <source>
        <dbReference type="EMBL" id="EAU41564.1"/>
    </source>
</evidence>
<dbReference type="Pfam" id="PF05099">
    <property type="entry name" value="TerB"/>
    <property type="match status" value="1"/>
</dbReference>
<dbReference type="Proteomes" id="UP000004310">
    <property type="component" value="Unassembled WGS sequence"/>
</dbReference>
<evidence type="ECO:0000313" key="3">
    <source>
        <dbReference type="Proteomes" id="UP000004310"/>
    </source>
</evidence>
<dbReference type="InterPro" id="IPR007791">
    <property type="entry name" value="DjlA_N"/>
</dbReference>
<dbReference type="STRING" id="217511.GCA_001463845_02344"/>
<dbReference type="Gene3D" id="1.10.3680.10">
    <property type="entry name" value="TerB-like"/>
    <property type="match status" value="1"/>
</dbReference>
<dbReference type="InterPro" id="IPR029024">
    <property type="entry name" value="TerB-like"/>
</dbReference>
<dbReference type="CDD" id="cd07313">
    <property type="entry name" value="terB_like_2"/>
    <property type="match status" value="1"/>
</dbReference>
<gene>
    <name evidence="2" type="ORF">FP2506_14064</name>
</gene>
<proteinExistence type="predicted"/>
<dbReference type="SUPFAM" id="SSF158682">
    <property type="entry name" value="TerB-like"/>
    <property type="match status" value="1"/>
</dbReference>
<comment type="caution">
    <text evidence="2">The sequence shown here is derived from an EMBL/GenBank/DDBJ whole genome shotgun (WGS) entry which is preliminary data.</text>
</comment>
<name>Q0G4B7_9HYPH</name>
<sequence>MTRSFFAGFRDFLSQFAGEVSPSESEDRDELVVAIAALLFHVVSADGIVTEEERESLDTVLREDYRLSTEQARAVAEAGERANDEAVDLYRFTSILKSRLGEDERIEFVRNLWEMTFADGQVHELEDNVVWRVSELLGVSGRDRMLLKKEFAVRAET</sequence>
<dbReference type="EMBL" id="AATP01000002">
    <property type="protein sequence ID" value="EAU41564.1"/>
    <property type="molecule type" value="Genomic_DNA"/>
</dbReference>
<organism evidence="2 3">
    <name type="scientific">Fulvimarina pelagi HTCC2506</name>
    <dbReference type="NCBI Taxonomy" id="314231"/>
    <lineage>
        <taxon>Bacteria</taxon>
        <taxon>Pseudomonadati</taxon>
        <taxon>Pseudomonadota</taxon>
        <taxon>Alphaproteobacteria</taxon>
        <taxon>Hyphomicrobiales</taxon>
        <taxon>Aurantimonadaceae</taxon>
        <taxon>Fulvimarina</taxon>
    </lineage>
</organism>
<accession>Q0G4B7</accession>
<dbReference type="AlphaFoldDB" id="Q0G4B7"/>
<dbReference type="RefSeq" id="WP_007067939.1">
    <property type="nucleotide sequence ID" value="NZ_DS022272.1"/>
</dbReference>
<dbReference type="HOGENOM" id="CLU_111095_1_0_5"/>
<protein>
    <recommendedName>
        <fullName evidence="1">Co-chaperone DjlA N-terminal domain-containing protein</fullName>
    </recommendedName>
</protein>
<dbReference type="eggNOG" id="COG4103">
    <property type="taxonomic scope" value="Bacteria"/>
</dbReference>
<keyword evidence="3" id="KW-1185">Reference proteome</keyword>
<evidence type="ECO:0000259" key="1">
    <source>
        <dbReference type="Pfam" id="PF05099"/>
    </source>
</evidence>
<feature type="domain" description="Co-chaperone DjlA N-terminal" evidence="1">
    <location>
        <begin position="33"/>
        <end position="147"/>
    </location>
</feature>